<dbReference type="AlphaFoldDB" id="A0A3N4JJY9"/>
<evidence type="ECO:0000313" key="3">
    <source>
        <dbReference type="EMBL" id="RPA96730.1"/>
    </source>
</evidence>
<dbReference type="EMBL" id="ML120412">
    <property type="protein sequence ID" value="RPA96730.1"/>
    <property type="molecule type" value="Genomic_DNA"/>
</dbReference>
<gene>
    <name evidence="3" type="ORF">L873DRAFT_1213526</name>
</gene>
<accession>A0A3N4JJY9</accession>
<feature type="transmembrane region" description="Helical" evidence="2">
    <location>
        <begin position="120"/>
        <end position="136"/>
    </location>
</feature>
<evidence type="ECO:0000313" key="4">
    <source>
        <dbReference type="Proteomes" id="UP000276215"/>
    </source>
</evidence>
<proteinExistence type="predicted"/>
<name>A0A3N4JJY9_9PEZI</name>
<keyword evidence="2" id="KW-0812">Transmembrane</keyword>
<keyword evidence="4" id="KW-1185">Reference proteome</keyword>
<protein>
    <submittedName>
        <fullName evidence="3">Uncharacterized protein</fullName>
    </submittedName>
</protein>
<organism evidence="3 4">
    <name type="scientific">Choiromyces venosus 120613-1</name>
    <dbReference type="NCBI Taxonomy" id="1336337"/>
    <lineage>
        <taxon>Eukaryota</taxon>
        <taxon>Fungi</taxon>
        <taxon>Dikarya</taxon>
        <taxon>Ascomycota</taxon>
        <taxon>Pezizomycotina</taxon>
        <taxon>Pezizomycetes</taxon>
        <taxon>Pezizales</taxon>
        <taxon>Tuberaceae</taxon>
        <taxon>Choiromyces</taxon>
    </lineage>
</organism>
<evidence type="ECO:0000256" key="2">
    <source>
        <dbReference type="SAM" id="Phobius"/>
    </source>
</evidence>
<feature type="transmembrane region" description="Helical" evidence="2">
    <location>
        <begin position="56"/>
        <end position="79"/>
    </location>
</feature>
<feature type="region of interest" description="Disordered" evidence="1">
    <location>
        <begin position="1"/>
        <end position="20"/>
    </location>
</feature>
<evidence type="ECO:0000256" key="1">
    <source>
        <dbReference type="SAM" id="MobiDB-lite"/>
    </source>
</evidence>
<keyword evidence="2" id="KW-1133">Transmembrane helix</keyword>
<sequence>MLNKFTRKPPQLGSGFGIHSLRPTARSLPLPRGEGRRCWMRRDAIGYGTIRPLLCYYHITCDTIVIIIIIIIKSTIIIAKIKRGKAVYDNSRYYVLLSPIPFDLLKREGKEKERCQVRGGYFNILYFLLFPFIIFTEGRKYEWMNG</sequence>
<dbReference type="Proteomes" id="UP000276215">
    <property type="component" value="Unassembled WGS sequence"/>
</dbReference>
<keyword evidence="2" id="KW-0472">Membrane</keyword>
<reference evidence="3 4" key="1">
    <citation type="journal article" date="2018" name="Nat. Ecol. Evol.">
        <title>Pezizomycetes genomes reveal the molecular basis of ectomycorrhizal truffle lifestyle.</title>
        <authorList>
            <person name="Murat C."/>
            <person name="Payen T."/>
            <person name="Noel B."/>
            <person name="Kuo A."/>
            <person name="Morin E."/>
            <person name="Chen J."/>
            <person name="Kohler A."/>
            <person name="Krizsan K."/>
            <person name="Balestrini R."/>
            <person name="Da Silva C."/>
            <person name="Montanini B."/>
            <person name="Hainaut M."/>
            <person name="Levati E."/>
            <person name="Barry K.W."/>
            <person name="Belfiori B."/>
            <person name="Cichocki N."/>
            <person name="Clum A."/>
            <person name="Dockter R.B."/>
            <person name="Fauchery L."/>
            <person name="Guy J."/>
            <person name="Iotti M."/>
            <person name="Le Tacon F."/>
            <person name="Lindquist E.A."/>
            <person name="Lipzen A."/>
            <person name="Malagnac F."/>
            <person name="Mello A."/>
            <person name="Molinier V."/>
            <person name="Miyauchi S."/>
            <person name="Poulain J."/>
            <person name="Riccioni C."/>
            <person name="Rubini A."/>
            <person name="Sitrit Y."/>
            <person name="Splivallo R."/>
            <person name="Traeger S."/>
            <person name="Wang M."/>
            <person name="Zifcakova L."/>
            <person name="Wipf D."/>
            <person name="Zambonelli A."/>
            <person name="Paolocci F."/>
            <person name="Nowrousian M."/>
            <person name="Ottonello S."/>
            <person name="Baldrian P."/>
            <person name="Spatafora J.W."/>
            <person name="Henrissat B."/>
            <person name="Nagy L.G."/>
            <person name="Aury J.M."/>
            <person name="Wincker P."/>
            <person name="Grigoriev I.V."/>
            <person name="Bonfante P."/>
            <person name="Martin F.M."/>
        </authorList>
    </citation>
    <scope>NUCLEOTIDE SEQUENCE [LARGE SCALE GENOMIC DNA]</scope>
    <source>
        <strain evidence="3 4">120613-1</strain>
    </source>
</reference>